<dbReference type="InterPro" id="IPR000210">
    <property type="entry name" value="BTB/POZ_dom"/>
</dbReference>
<evidence type="ECO:0000259" key="1">
    <source>
        <dbReference type="PROSITE" id="PS50097"/>
    </source>
</evidence>
<evidence type="ECO:0000313" key="2">
    <source>
        <dbReference type="EMBL" id="AJF98106.1"/>
    </source>
</evidence>
<dbReference type="PROSITE" id="PS50097">
    <property type="entry name" value="BTB"/>
    <property type="match status" value="1"/>
</dbReference>
<dbReference type="GeneID" id="23463023"/>
<dbReference type="EMBL" id="KP136319">
    <property type="protein sequence ID" value="AJF98106.1"/>
    <property type="molecule type" value="Genomic_DNA"/>
</dbReference>
<name>A0A0B5JAT6_9VIRU</name>
<feature type="domain" description="BTB" evidence="1">
    <location>
        <begin position="31"/>
        <end position="117"/>
    </location>
</feature>
<sequence>MSERNVESDRAYYYADAGESVAIASLRRAHCDCVIELRGDDSVQGVAARIDTHRAVVAHAAYFSALFKHTNPDRIENEDADGGRVFRAVYSIEVPFRADSVAFLVECLYAPDYAAGAGDCGDPVDVVKASLFAGMPAHCLGALIEVVLAGLCAAHVESGPDSEEAAARIGSLVRSLLYSDIDRDVRAFLLVRTWSVLPEADRVAIANDHADLVPSKYYRPDAVVDDLTVDDDGRRWRTLRLGVDNSGSRHRPEIAWQGLVFGAAIRFVVVRNKPTLAVDLSCAPEGEILGPWSYERHEPDGAVDVEPRAVKVDLHGYHPTMRSSTKEKNPWSARGAYPACTRQEIRYAARGRALPHDAVLGPHGFSAGVGGRSVRLTRQIQLTQYSHNTRAMRRLVACEVEIQVEEILA</sequence>
<reference evidence="2 3" key="1">
    <citation type="journal article" date="2015" name="Parasitol. Res.">
        <title>Viruses in close associations with free-living amoebae.</title>
        <authorList>
            <person name="Scheid P."/>
        </authorList>
    </citation>
    <scope>NUCLEOTIDE SEQUENCE [LARGE SCALE GENOMIC DNA]</scope>
    <source>
        <strain evidence="2">KlaHel</strain>
    </source>
</reference>
<dbReference type="RefSeq" id="YP_009120341.1">
    <property type="nucleotide sequence ID" value="NC_026440.1"/>
</dbReference>
<evidence type="ECO:0000313" key="3">
    <source>
        <dbReference type="Proteomes" id="UP000202511"/>
    </source>
</evidence>
<proteinExistence type="predicted"/>
<dbReference type="KEGG" id="vg:23463023"/>
<accession>A0A0B5JAT6</accession>
<dbReference type="Proteomes" id="UP000202511">
    <property type="component" value="Segment"/>
</dbReference>
<organism evidence="2 3">
    <name type="scientific">Pandoravirus inopinatum</name>
    <dbReference type="NCBI Taxonomy" id="1605721"/>
    <lineage>
        <taxon>Viruses</taxon>
        <taxon>Pandoravirus</taxon>
    </lineage>
</organism>
<protein>
    <submittedName>
        <fullName evidence="2">BTB/POZ domain motif-containing protein</fullName>
    </submittedName>
</protein>